<evidence type="ECO:0000256" key="3">
    <source>
        <dbReference type="ARBA" id="ARBA00022519"/>
    </source>
</evidence>
<evidence type="ECO:0000313" key="11">
    <source>
        <dbReference type="EMBL" id="MDP8566451.1"/>
    </source>
</evidence>
<evidence type="ECO:0000256" key="7">
    <source>
        <dbReference type="ARBA" id="ARBA00023136"/>
    </source>
</evidence>
<evidence type="ECO:0000259" key="10">
    <source>
        <dbReference type="Pfam" id="PF08019"/>
    </source>
</evidence>
<dbReference type="EMBL" id="JAVCAP010000001">
    <property type="protein sequence ID" value="MDP8566451.1"/>
    <property type="molecule type" value="Genomic_DNA"/>
</dbReference>
<evidence type="ECO:0000256" key="8">
    <source>
        <dbReference type="SAM" id="Phobius"/>
    </source>
</evidence>
<dbReference type="InterPro" id="IPR017850">
    <property type="entry name" value="Alkaline_phosphatase_core_sf"/>
</dbReference>
<dbReference type="GO" id="GO:0016740">
    <property type="term" value="F:transferase activity"/>
    <property type="evidence" value="ECO:0007669"/>
    <property type="project" value="UniProtKB-KW"/>
</dbReference>
<feature type="transmembrane region" description="Helical" evidence="8">
    <location>
        <begin position="121"/>
        <end position="143"/>
    </location>
</feature>
<feature type="transmembrane region" description="Helical" evidence="8">
    <location>
        <begin position="79"/>
        <end position="101"/>
    </location>
</feature>
<comment type="subcellular location">
    <subcellularLocation>
        <location evidence="1">Cell inner membrane</location>
        <topology evidence="1">Multi-pass membrane protein</topology>
    </subcellularLocation>
</comment>
<accession>A0ABT9JPE4</accession>
<keyword evidence="12" id="KW-1185">Reference proteome</keyword>
<dbReference type="Pfam" id="PF08019">
    <property type="entry name" value="EptA_B_N"/>
    <property type="match status" value="1"/>
</dbReference>
<dbReference type="InterPro" id="IPR000917">
    <property type="entry name" value="Sulfatase_N"/>
</dbReference>
<dbReference type="PANTHER" id="PTHR30443:SF0">
    <property type="entry name" value="PHOSPHOETHANOLAMINE TRANSFERASE EPTA"/>
    <property type="match status" value="1"/>
</dbReference>
<dbReference type="SUPFAM" id="SSF53649">
    <property type="entry name" value="Alkaline phosphatase-like"/>
    <property type="match status" value="1"/>
</dbReference>
<gene>
    <name evidence="11" type="ORF">Q9291_01190</name>
</gene>
<feature type="transmembrane region" description="Helical" evidence="8">
    <location>
        <begin position="12"/>
        <end position="31"/>
    </location>
</feature>
<dbReference type="NCBIfam" id="NF028537">
    <property type="entry name" value="P_eth_NH2_trans"/>
    <property type="match status" value="1"/>
</dbReference>
<evidence type="ECO:0000256" key="1">
    <source>
        <dbReference type="ARBA" id="ARBA00004429"/>
    </source>
</evidence>
<dbReference type="CDD" id="cd16017">
    <property type="entry name" value="LptA"/>
    <property type="match status" value="1"/>
</dbReference>
<evidence type="ECO:0000256" key="6">
    <source>
        <dbReference type="ARBA" id="ARBA00022989"/>
    </source>
</evidence>
<dbReference type="InterPro" id="IPR040423">
    <property type="entry name" value="PEA_transferase"/>
</dbReference>
<evidence type="ECO:0000313" key="12">
    <source>
        <dbReference type="Proteomes" id="UP001225906"/>
    </source>
</evidence>
<keyword evidence="7 8" id="KW-0472">Membrane</keyword>
<dbReference type="PANTHER" id="PTHR30443">
    <property type="entry name" value="INNER MEMBRANE PROTEIN"/>
    <property type="match status" value="1"/>
</dbReference>
<protein>
    <submittedName>
        <fullName evidence="11">Phosphoethanolamine--lipid A transferase</fullName>
    </submittedName>
</protein>
<keyword evidence="2" id="KW-1003">Cell membrane</keyword>
<keyword evidence="5 8" id="KW-0812">Transmembrane</keyword>
<comment type="caution">
    <text evidence="11">The sequence shown here is derived from an EMBL/GenBank/DDBJ whole genome shotgun (WGS) entry which is preliminary data.</text>
</comment>
<dbReference type="InterPro" id="IPR058130">
    <property type="entry name" value="PEA_transf_C"/>
</dbReference>
<evidence type="ECO:0000256" key="2">
    <source>
        <dbReference type="ARBA" id="ARBA00022475"/>
    </source>
</evidence>
<keyword evidence="4 11" id="KW-0808">Transferase</keyword>
<dbReference type="InterPro" id="IPR012549">
    <property type="entry name" value="EptA-like_N"/>
</dbReference>
<keyword evidence="3" id="KW-0997">Cell inner membrane</keyword>
<feature type="transmembrane region" description="Helical" evidence="8">
    <location>
        <begin position="164"/>
        <end position="184"/>
    </location>
</feature>
<feature type="transmembrane region" description="Helical" evidence="8">
    <location>
        <begin position="51"/>
        <end position="72"/>
    </location>
</feature>
<name>A0ABT9JPE4_9PROT</name>
<evidence type="ECO:0000256" key="5">
    <source>
        <dbReference type="ARBA" id="ARBA00022692"/>
    </source>
</evidence>
<evidence type="ECO:0000259" key="9">
    <source>
        <dbReference type="Pfam" id="PF00884"/>
    </source>
</evidence>
<reference evidence="12" key="1">
    <citation type="journal article" date="2019" name="Int. J. Syst. Evol. Microbiol.">
        <title>The Global Catalogue of Microorganisms (GCM) 10K type strain sequencing project: providing services to taxonomists for standard genome sequencing and annotation.</title>
        <authorList>
            <consortium name="The Broad Institute Genomics Platform"/>
            <consortium name="The Broad Institute Genome Sequencing Center for Infectious Disease"/>
            <person name="Wu L."/>
            <person name="Ma J."/>
        </authorList>
    </citation>
    <scope>NUCLEOTIDE SEQUENCE [LARGE SCALE GENOMIC DNA]</scope>
    <source>
        <strain evidence="12">VKM B-3159</strain>
    </source>
</reference>
<dbReference type="Pfam" id="PF00884">
    <property type="entry name" value="Sulfatase"/>
    <property type="match status" value="1"/>
</dbReference>
<evidence type="ECO:0000256" key="4">
    <source>
        <dbReference type="ARBA" id="ARBA00022679"/>
    </source>
</evidence>
<dbReference type="RefSeq" id="WP_370530713.1">
    <property type="nucleotide sequence ID" value="NZ_JAVCAP010000001.1"/>
</dbReference>
<dbReference type="Gene3D" id="3.40.720.10">
    <property type="entry name" value="Alkaline Phosphatase, subunit A"/>
    <property type="match status" value="1"/>
</dbReference>
<feature type="domain" description="Phosphoethanolamine transferase N-terminal" evidence="10">
    <location>
        <begin position="62"/>
        <end position="210"/>
    </location>
</feature>
<proteinExistence type="predicted"/>
<dbReference type="Proteomes" id="UP001225906">
    <property type="component" value="Unassembled WGS sequence"/>
</dbReference>
<sequence>MLSRFLNPVRQLFSPQTSLIWAVTLWLMLFGNQALLSRLWQLYPLGMHQTGLLISLVLFFTLATAVWLLLITHGRMARWLLSITLIISAAAGFYMHQYGIIIDTVMLDNFIQTDSKEIAGLFSWEMVLYLGLFGILPALWVFFKAPSSCFVRERLSKRALHIGLLLALMVGCVLPQSAGFASFVREHKLVRMYANPTFVHYSLIKWGTQQFRLPESRVIVGVAKDAKRIVTGGKHELIIVVVGETARYDRFSLNGYHKLTNPRLAQEQVLSFSQVSSCGTSTGVSVPCMFSALGRREYSEDKAKHMENALDVLKDHGVNVLWRDNNSDSKGVAIRMPYEDYQTPARNTVCDSGECRDVGMLKGLEKVVAGHQKQDMLIVLHQMGNHGPEYYRRYPKTFEKFTPACHKSDLSQCSQEEIDNAYDNAILYTDYFLSQVISFLKQYDNSHETAMLYVADHGESLGEHGIYLHAAPYVIAPKEQTHVPAILWLGQHFDYQLSQIRPYANFPLSHDDLFCTLLTAYELKSEVCHAEVGWLMANQDVRAQLHLPPLATRHAQHVELNMPNSRPAGKS</sequence>
<organism evidence="11 12">
    <name type="scientific">Methylophilus aquaticus</name>
    <dbReference type="NCBI Taxonomy" id="1971610"/>
    <lineage>
        <taxon>Bacteria</taxon>
        <taxon>Pseudomonadati</taxon>
        <taxon>Pseudomonadota</taxon>
        <taxon>Betaproteobacteria</taxon>
        <taxon>Nitrosomonadales</taxon>
        <taxon>Methylophilaceae</taxon>
        <taxon>Methylophilus</taxon>
    </lineage>
</organism>
<keyword evidence="6 8" id="KW-1133">Transmembrane helix</keyword>
<feature type="domain" description="Sulfatase N-terminal" evidence="9">
    <location>
        <begin position="238"/>
        <end position="520"/>
    </location>
</feature>